<feature type="domain" description="ATPase AAA-type core" evidence="1">
    <location>
        <begin position="31"/>
        <end position="360"/>
    </location>
</feature>
<sequence length="427" mass="49385">MKLLSVKIDGFRNLKDIHISFSDMCALVSTNDYGKSNLLDAIKFTTDFMLESRDSKRKMMADMSCIPYNINHHPDVFSAELLLAVDFDGLECIVEYHFAFEWRYEEECKIVSESLKIKQDRSKKFTTLINRDESSAQYKASDAARCNSKISVDDYELILNKLQAYEDLCYHSIICKLNNIEIYVDRYLDASSSYQPDPFIRKDFNELDLESLHNLPRILFFLSKQYPDEYHRLEDAYMQLFPNIIEIQIRELELNAPMISEPTDDFSHVIADKIYLMRFKDKNLHRLLDMDSLSGGAKRAFVLLTRCVIADIRQMPLLAFEELENCVHPSLLKMLLSIIKQLTNDDCKILLVSHSPYLVSYLNPQDIYVGLPNDEGIAEFLCIKNGKKLLIDAYESNCSIGDLLFDLMSSDHDNLLKYLGRNKAGLN</sequence>
<dbReference type="GO" id="GO:0000731">
    <property type="term" value="P:DNA synthesis involved in DNA repair"/>
    <property type="evidence" value="ECO:0007669"/>
    <property type="project" value="TreeGrafter"/>
</dbReference>
<comment type="caution">
    <text evidence="2">The sequence shown here is derived from an EMBL/GenBank/DDBJ whole genome shotgun (WGS) entry which is preliminary data.</text>
</comment>
<dbReference type="InterPro" id="IPR014555">
    <property type="entry name" value="RecF-like"/>
</dbReference>
<dbReference type="Gene3D" id="3.40.50.300">
    <property type="entry name" value="P-loop containing nucleotide triphosphate hydrolases"/>
    <property type="match status" value="1"/>
</dbReference>
<evidence type="ECO:0000313" key="2">
    <source>
        <dbReference type="EMBL" id="TQS83007.1"/>
    </source>
</evidence>
<dbReference type="GO" id="GO:0006302">
    <property type="term" value="P:double-strand break repair"/>
    <property type="evidence" value="ECO:0007669"/>
    <property type="project" value="TreeGrafter"/>
</dbReference>
<dbReference type="Pfam" id="PF13304">
    <property type="entry name" value="AAA_21"/>
    <property type="match status" value="1"/>
</dbReference>
<dbReference type="InterPro" id="IPR027417">
    <property type="entry name" value="P-loop_NTPase"/>
</dbReference>
<organism evidence="2 3">
    <name type="scientific">Candidatus Methanomassiliicoccus intestinalis</name>
    <dbReference type="NCBI Taxonomy" id="1406512"/>
    <lineage>
        <taxon>Archaea</taxon>
        <taxon>Methanobacteriati</taxon>
        <taxon>Thermoplasmatota</taxon>
        <taxon>Thermoplasmata</taxon>
        <taxon>Methanomassiliicoccales</taxon>
        <taxon>Methanomassiliicoccaceae</taxon>
        <taxon>Methanomassiliicoccus</taxon>
    </lineage>
</organism>
<evidence type="ECO:0000259" key="1">
    <source>
        <dbReference type="Pfam" id="PF13304"/>
    </source>
</evidence>
<dbReference type="PANTHER" id="PTHR32182">
    <property type="entry name" value="DNA REPLICATION AND REPAIR PROTEIN RECF"/>
    <property type="match status" value="1"/>
</dbReference>
<dbReference type="AlphaFoldDB" id="A0A8J8PFN8"/>
<dbReference type="Proteomes" id="UP000752814">
    <property type="component" value="Unassembled WGS sequence"/>
</dbReference>
<dbReference type="EMBL" id="LVVT01000014">
    <property type="protein sequence ID" value="TQS83007.1"/>
    <property type="molecule type" value="Genomic_DNA"/>
</dbReference>
<reference evidence="2" key="1">
    <citation type="submission" date="2016-03" db="EMBL/GenBank/DDBJ databases">
        <authorList>
            <person name="Borrel G."/>
            <person name="Mccann A."/>
            <person name="O'Toole P.W."/>
        </authorList>
    </citation>
    <scope>NUCLEOTIDE SEQUENCE</scope>
    <source>
        <strain evidence="2">183</strain>
    </source>
</reference>
<dbReference type="RefSeq" id="WP_400194714.1">
    <property type="nucleotide sequence ID" value="NZ_CAYAYE010000014.1"/>
</dbReference>
<evidence type="ECO:0000313" key="3">
    <source>
        <dbReference type="Proteomes" id="UP000752814"/>
    </source>
</evidence>
<proteinExistence type="predicted"/>
<name>A0A8J8PFN8_9ARCH</name>
<dbReference type="InterPro" id="IPR003959">
    <property type="entry name" value="ATPase_AAA_core"/>
</dbReference>
<dbReference type="PIRSF" id="PIRSF029347">
    <property type="entry name" value="RecF"/>
    <property type="match status" value="1"/>
</dbReference>
<gene>
    <name evidence="2" type="ORF">A3207_03440</name>
</gene>
<protein>
    <recommendedName>
        <fullName evidence="1">ATPase AAA-type core domain-containing protein</fullName>
    </recommendedName>
</protein>
<accession>A0A8J8PFN8</accession>
<dbReference type="PANTHER" id="PTHR32182:SF22">
    <property type="entry name" value="ATP-DEPENDENT ENDONUCLEASE, OLD FAMILY-RELATED"/>
    <property type="match status" value="1"/>
</dbReference>
<dbReference type="SUPFAM" id="SSF52540">
    <property type="entry name" value="P-loop containing nucleoside triphosphate hydrolases"/>
    <property type="match status" value="1"/>
</dbReference>